<dbReference type="Pfam" id="PF12146">
    <property type="entry name" value="Hydrolase_4"/>
    <property type="match status" value="1"/>
</dbReference>
<organism evidence="2">
    <name type="scientific">Phallusia mammillata</name>
    <dbReference type="NCBI Taxonomy" id="59560"/>
    <lineage>
        <taxon>Eukaryota</taxon>
        <taxon>Metazoa</taxon>
        <taxon>Chordata</taxon>
        <taxon>Tunicata</taxon>
        <taxon>Ascidiacea</taxon>
        <taxon>Phlebobranchia</taxon>
        <taxon>Ascidiidae</taxon>
        <taxon>Phallusia</taxon>
    </lineage>
</organism>
<dbReference type="InterPro" id="IPR029058">
    <property type="entry name" value="AB_hydrolase_fold"/>
</dbReference>
<sequence length="304" mass="34469">MSSETSVNANDNASARKTFSGKTFAEVDHFINASNDYIFCKYWKPAGEPRALILIIHGFGEHSGRYSIMAPKFTELGFLVFSNDHYCHGESDGYRLDIADYQVFLRDLKQHCSIMKEKYPNLPLFVLGHSMGGALACLFVHQNPDLAKHVVLSSPMIAKNKELTRTKLFLMRLFSSTFPHMPVGSLDTKLISRDMQQVKKYDTDPLVYHNKVLLRTAISISELFDDTEKILPEITFSFFVLHGDRDGMCDVSGSKMLHELAKSTDKTIKIFPGGYHELVHDIEPTSSEYASCIVDWLKERLPKC</sequence>
<accession>A0A6F9DK48</accession>
<dbReference type="PANTHER" id="PTHR11614">
    <property type="entry name" value="PHOSPHOLIPASE-RELATED"/>
    <property type="match status" value="1"/>
</dbReference>
<dbReference type="SUPFAM" id="SSF53474">
    <property type="entry name" value="alpha/beta-Hydrolases"/>
    <property type="match status" value="1"/>
</dbReference>
<reference evidence="2" key="1">
    <citation type="submission" date="2020-04" db="EMBL/GenBank/DDBJ databases">
        <authorList>
            <person name="Neveu A P."/>
        </authorList>
    </citation>
    <scope>NUCLEOTIDE SEQUENCE</scope>
    <source>
        <tissue evidence="2">Whole embryo</tissue>
    </source>
</reference>
<name>A0A6F9DK48_9ASCI</name>
<dbReference type="InterPro" id="IPR022742">
    <property type="entry name" value="Hydrolase_4"/>
</dbReference>
<protein>
    <submittedName>
        <fullName evidence="2">Monoglyceride lipase-like</fullName>
    </submittedName>
</protein>
<dbReference type="Gene3D" id="3.40.50.1820">
    <property type="entry name" value="alpha/beta hydrolase"/>
    <property type="match status" value="1"/>
</dbReference>
<dbReference type="FunFam" id="3.40.50.1820:FF:000117">
    <property type="entry name" value="Monoglyceride lipase, putative"/>
    <property type="match status" value="1"/>
</dbReference>
<proteinExistence type="evidence at transcript level"/>
<evidence type="ECO:0000259" key="1">
    <source>
        <dbReference type="Pfam" id="PF12146"/>
    </source>
</evidence>
<dbReference type="AlphaFoldDB" id="A0A6F9DK48"/>
<dbReference type="InterPro" id="IPR051044">
    <property type="entry name" value="MAG_DAG_Lipase"/>
</dbReference>
<dbReference type="EMBL" id="LR787950">
    <property type="protein sequence ID" value="CAB3263812.1"/>
    <property type="molecule type" value="mRNA"/>
</dbReference>
<feature type="domain" description="Serine aminopeptidase S33" evidence="1">
    <location>
        <begin position="48"/>
        <end position="282"/>
    </location>
</feature>
<gene>
    <name evidence="2" type="primary">Mgll-002</name>
</gene>
<evidence type="ECO:0000313" key="2">
    <source>
        <dbReference type="EMBL" id="CAB3263812.1"/>
    </source>
</evidence>